<protein>
    <submittedName>
        <fullName evidence="1">Uncharacterized protein</fullName>
    </submittedName>
</protein>
<feature type="non-terminal residue" evidence="1">
    <location>
        <position position="1"/>
    </location>
</feature>
<name>X1CZ66_9ZZZZ</name>
<dbReference type="AlphaFoldDB" id="X1CZ66"/>
<dbReference type="EMBL" id="BART01035309">
    <property type="protein sequence ID" value="GAH13167.1"/>
    <property type="molecule type" value="Genomic_DNA"/>
</dbReference>
<gene>
    <name evidence="1" type="ORF">S01H4_60032</name>
</gene>
<organism evidence="1">
    <name type="scientific">marine sediment metagenome</name>
    <dbReference type="NCBI Taxonomy" id="412755"/>
    <lineage>
        <taxon>unclassified sequences</taxon>
        <taxon>metagenomes</taxon>
        <taxon>ecological metagenomes</taxon>
    </lineage>
</organism>
<reference evidence="1" key="1">
    <citation type="journal article" date="2014" name="Front. Microbiol.">
        <title>High frequency of phylogenetically diverse reductive dehalogenase-homologous genes in deep subseafloor sedimentary metagenomes.</title>
        <authorList>
            <person name="Kawai M."/>
            <person name="Futagami T."/>
            <person name="Toyoda A."/>
            <person name="Takaki Y."/>
            <person name="Nishi S."/>
            <person name="Hori S."/>
            <person name="Arai W."/>
            <person name="Tsubouchi T."/>
            <person name="Morono Y."/>
            <person name="Uchiyama I."/>
            <person name="Ito T."/>
            <person name="Fujiyama A."/>
            <person name="Inagaki F."/>
            <person name="Takami H."/>
        </authorList>
    </citation>
    <scope>NUCLEOTIDE SEQUENCE</scope>
    <source>
        <strain evidence="1">Expedition CK06-06</strain>
    </source>
</reference>
<accession>X1CZ66</accession>
<proteinExistence type="predicted"/>
<evidence type="ECO:0000313" key="1">
    <source>
        <dbReference type="EMBL" id="GAH13167.1"/>
    </source>
</evidence>
<comment type="caution">
    <text evidence="1">The sequence shown here is derived from an EMBL/GenBank/DDBJ whole genome shotgun (WGS) entry which is preliminary data.</text>
</comment>
<sequence>HNFTKPEIIYIFYNPSFSIYAAIYSSPVGIISNAKDRPCLPDGLISRTLLKDISPLHQVFHMFDFVYNHKGK</sequence>